<dbReference type="AlphaFoldDB" id="A0A813MIX2"/>
<dbReference type="GO" id="GO:0005814">
    <property type="term" value="C:centriole"/>
    <property type="evidence" value="ECO:0007669"/>
    <property type="project" value="TreeGrafter"/>
</dbReference>
<dbReference type="GO" id="GO:0051299">
    <property type="term" value="P:centrosome separation"/>
    <property type="evidence" value="ECO:0007669"/>
    <property type="project" value="TreeGrafter"/>
</dbReference>
<dbReference type="OrthoDB" id="8190486at2759"/>
<dbReference type="InterPro" id="IPR038923">
    <property type="entry name" value="Centrobin"/>
</dbReference>
<proteinExistence type="predicted"/>
<gene>
    <name evidence="2" type="ORF">OXX778_LOCUS2183</name>
</gene>
<reference evidence="2" key="1">
    <citation type="submission" date="2021-02" db="EMBL/GenBank/DDBJ databases">
        <authorList>
            <person name="Nowell W R."/>
        </authorList>
    </citation>
    <scope>NUCLEOTIDE SEQUENCE</scope>
    <source>
        <strain evidence="2">Ploen Becks lab</strain>
    </source>
</reference>
<dbReference type="PANTHER" id="PTHR34439:SF1">
    <property type="entry name" value="CENTROBIN"/>
    <property type="match status" value="1"/>
</dbReference>
<keyword evidence="3" id="KW-1185">Reference proteome</keyword>
<dbReference type="GO" id="GO:1902410">
    <property type="term" value="P:mitotic cytokinetic process"/>
    <property type="evidence" value="ECO:0007669"/>
    <property type="project" value="TreeGrafter"/>
</dbReference>
<dbReference type="GO" id="GO:0005813">
    <property type="term" value="C:centrosome"/>
    <property type="evidence" value="ECO:0007669"/>
    <property type="project" value="TreeGrafter"/>
</dbReference>
<evidence type="ECO:0000313" key="3">
    <source>
        <dbReference type="Proteomes" id="UP000663879"/>
    </source>
</evidence>
<evidence type="ECO:0000256" key="1">
    <source>
        <dbReference type="SAM" id="Coils"/>
    </source>
</evidence>
<organism evidence="2 3">
    <name type="scientific">Brachionus calyciflorus</name>
    <dbReference type="NCBI Taxonomy" id="104777"/>
    <lineage>
        <taxon>Eukaryota</taxon>
        <taxon>Metazoa</taxon>
        <taxon>Spiralia</taxon>
        <taxon>Gnathifera</taxon>
        <taxon>Rotifera</taxon>
        <taxon>Eurotatoria</taxon>
        <taxon>Monogononta</taxon>
        <taxon>Pseudotrocha</taxon>
        <taxon>Ploima</taxon>
        <taxon>Brachionidae</taxon>
        <taxon>Brachionus</taxon>
    </lineage>
</organism>
<protein>
    <submittedName>
        <fullName evidence="2">Uncharacterized protein</fullName>
    </submittedName>
</protein>
<keyword evidence="1" id="KW-0175">Coiled coil</keyword>
<accession>A0A813MIX2</accession>
<dbReference type="PANTHER" id="PTHR34439">
    <property type="entry name" value="CENTROBIN"/>
    <property type="match status" value="1"/>
</dbReference>
<name>A0A813MIX2_9BILA</name>
<dbReference type="EMBL" id="CAJNOC010000163">
    <property type="protein sequence ID" value="CAF0721378.1"/>
    <property type="molecule type" value="Genomic_DNA"/>
</dbReference>
<feature type="coiled-coil region" evidence="1">
    <location>
        <begin position="77"/>
        <end position="128"/>
    </location>
</feature>
<comment type="caution">
    <text evidence="2">The sequence shown here is derived from an EMBL/GenBank/DDBJ whole genome shotgun (WGS) entry which is preliminary data.</text>
</comment>
<feature type="coiled-coil region" evidence="1">
    <location>
        <begin position="410"/>
        <end position="444"/>
    </location>
</feature>
<dbReference type="Gene3D" id="1.10.287.1490">
    <property type="match status" value="1"/>
</dbReference>
<dbReference type="GO" id="GO:0007099">
    <property type="term" value="P:centriole replication"/>
    <property type="evidence" value="ECO:0007669"/>
    <property type="project" value="InterPro"/>
</dbReference>
<dbReference type="GO" id="GO:1902017">
    <property type="term" value="P:regulation of cilium assembly"/>
    <property type="evidence" value="ECO:0007669"/>
    <property type="project" value="InterPro"/>
</dbReference>
<evidence type="ECO:0000313" key="2">
    <source>
        <dbReference type="EMBL" id="CAF0721378.1"/>
    </source>
</evidence>
<sequence>MNDCEEKDEFLKSEIKNRSTPIKFLLDESSLFEFEANEKLAQDDLETTRHSLYFKEPIDQLEKMIQNINSSNLDFTLESLNQAVEDDNDSNTRLENEIKKRIFLERKITELNSEKLDLTQKLNLTEDKLNKKISILKNFESLLAKTVEKWKLKESDFVNIIEKVKSEKHSVSIELTKMTMKNQLLEQEMKKIGDDLVSEKVKGQEYQNQIASINKQIDQLKIDLNNKESEIDSLGSEIESLGNEKSNLEDELHQVKSELSKSNLECQNYKTKFDGLNEKNQSLIIQNDNLKLEYENLINEAKSVIEESERQYSHLTQTIESEKLKKDTLQVEMNMLEEKYEIKIKNITNEYEAKMNNSRNSAIEKERDLLENHRSEIEQIRSKAQYDLDKLKYKMSEDFKEITNDYESKVFNLNLKIDSLQNDITRLEAANYDLENERNTIRRNLKQQLEMQMKETFEILGLENENANKFKNMKSNSVNNLQKISKLESSSCFSLSNVPKYEKYDKLNASLQYKTTSPILESFNSSKLPKEELTEPKPVIKDAFIINQIDLINKYYQIDNSTIKAAVAASNQNLFNEEIDVTCHSSPKKEVKNDTNNSSMNTSRSSELKHYIELLLNKQPTVVETDKEIKHIGYNDLSDIELGYTKKQSSDYYDDVKRNLNFDFDSETEQDDSYDETENSINKNQQIINKKLATKSKMITKSLKNRK</sequence>
<dbReference type="Proteomes" id="UP000663879">
    <property type="component" value="Unassembled WGS sequence"/>
</dbReference>
<feature type="coiled-coil region" evidence="1">
    <location>
        <begin position="203"/>
        <end position="383"/>
    </location>
</feature>